<organism evidence="1 2">
    <name type="scientific">Melastoma candidum</name>
    <dbReference type="NCBI Taxonomy" id="119954"/>
    <lineage>
        <taxon>Eukaryota</taxon>
        <taxon>Viridiplantae</taxon>
        <taxon>Streptophyta</taxon>
        <taxon>Embryophyta</taxon>
        <taxon>Tracheophyta</taxon>
        <taxon>Spermatophyta</taxon>
        <taxon>Magnoliopsida</taxon>
        <taxon>eudicotyledons</taxon>
        <taxon>Gunneridae</taxon>
        <taxon>Pentapetalae</taxon>
        <taxon>rosids</taxon>
        <taxon>malvids</taxon>
        <taxon>Myrtales</taxon>
        <taxon>Melastomataceae</taxon>
        <taxon>Melastomatoideae</taxon>
        <taxon>Melastomateae</taxon>
        <taxon>Melastoma</taxon>
    </lineage>
</organism>
<keyword evidence="2" id="KW-1185">Reference proteome</keyword>
<reference evidence="2" key="1">
    <citation type="journal article" date="2023" name="Front. Plant Sci.">
        <title>Chromosomal-level genome assembly of Melastoma candidum provides insights into trichome evolution.</title>
        <authorList>
            <person name="Zhong Y."/>
            <person name="Wu W."/>
            <person name="Sun C."/>
            <person name="Zou P."/>
            <person name="Liu Y."/>
            <person name="Dai S."/>
            <person name="Zhou R."/>
        </authorList>
    </citation>
    <scope>NUCLEOTIDE SEQUENCE [LARGE SCALE GENOMIC DNA]</scope>
</reference>
<proteinExistence type="predicted"/>
<comment type="caution">
    <text evidence="1">The sequence shown here is derived from an EMBL/GenBank/DDBJ whole genome shotgun (WGS) entry which is preliminary data.</text>
</comment>
<evidence type="ECO:0000313" key="2">
    <source>
        <dbReference type="Proteomes" id="UP001057402"/>
    </source>
</evidence>
<evidence type="ECO:0000313" key="1">
    <source>
        <dbReference type="EMBL" id="KAI4365964.1"/>
    </source>
</evidence>
<gene>
    <name evidence="1" type="ORF">MLD38_021897</name>
</gene>
<protein>
    <submittedName>
        <fullName evidence="1">Uncharacterized protein</fullName>
    </submittedName>
</protein>
<accession>A0ACB9QIQ7</accession>
<sequence>MRQTRPETRIMGENRHKNLLPLPAHLHRPDCHYLAYEFMKIKSLHGDEGGKTHVTGISVVGTLGYIAPEYHSTMKFTEKSDVYYGVILGALLVIEKLQSNDLFGTRWRWGWRSCRHKSIDRVEKSRPNDNNAPRHSTDWWEKPRKSVDRLRVPEHKYSNIERAEKMKIPLED</sequence>
<dbReference type="EMBL" id="CM042885">
    <property type="protein sequence ID" value="KAI4365964.1"/>
    <property type="molecule type" value="Genomic_DNA"/>
</dbReference>
<dbReference type="Proteomes" id="UP001057402">
    <property type="component" value="Chromosome 6"/>
</dbReference>
<name>A0ACB9QIQ7_9MYRT</name>